<protein>
    <recommendedName>
        <fullName evidence="2">Glycosyl hydrolase-like 10 domain-containing protein</fullName>
    </recommendedName>
</protein>
<dbReference type="AlphaFoldDB" id="X0X5A6"/>
<name>X0X5A6_9ZZZZ</name>
<reference evidence="1" key="1">
    <citation type="journal article" date="2014" name="Front. Microbiol.">
        <title>High frequency of phylogenetically diverse reductive dehalogenase-homologous genes in deep subseafloor sedimentary metagenomes.</title>
        <authorList>
            <person name="Kawai M."/>
            <person name="Futagami T."/>
            <person name="Toyoda A."/>
            <person name="Takaki Y."/>
            <person name="Nishi S."/>
            <person name="Hori S."/>
            <person name="Arai W."/>
            <person name="Tsubouchi T."/>
            <person name="Morono Y."/>
            <person name="Uchiyama I."/>
            <person name="Ito T."/>
            <person name="Fujiyama A."/>
            <person name="Inagaki F."/>
            <person name="Takami H."/>
        </authorList>
    </citation>
    <scope>NUCLEOTIDE SEQUENCE</scope>
    <source>
        <strain evidence="1">Expedition CK06-06</strain>
    </source>
</reference>
<evidence type="ECO:0008006" key="2">
    <source>
        <dbReference type="Google" id="ProtNLM"/>
    </source>
</evidence>
<feature type="non-terminal residue" evidence="1">
    <location>
        <position position="260"/>
    </location>
</feature>
<dbReference type="EMBL" id="BARS01032935">
    <property type="protein sequence ID" value="GAG20176.1"/>
    <property type="molecule type" value="Genomic_DNA"/>
</dbReference>
<dbReference type="SUPFAM" id="SSF51445">
    <property type="entry name" value="(Trans)glycosidases"/>
    <property type="match status" value="1"/>
</dbReference>
<proteinExistence type="predicted"/>
<accession>X0X5A6</accession>
<evidence type="ECO:0000313" key="1">
    <source>
        <dbReference type="EMBL" id="GAG20176.1"/>
    </source>
</evidence>
<dbReference type="InterPro" id="IPR017853">
    <property type="entry name" value="GH"/>
</dbReference>
<feature type="non-terminal residue" evidence="1">
    <location>
        <position position="1"/>
    </location>
</feature>
<gene>
    <name evidence="1" type="ORF">S01H1_51062</name>
</gene>
<sequence>NSPFERGLDQHAIWLERCRHHNIEGWLTMRMNDCHGLKETYLHMQNKECKVGEAEWALHWPSKLWRERPDLRRAPYRLERSWEGAFDYGKAEVREHHMKLIRELFERYDMFGFEMDWMRWGMFFAPGHEQEGMPLLTEFVREVRKLADAAEKRVGHPIKLAHRLPPTPQACMVLGFDPITWSREGLVDMVTLSSMGGGTNLNCPLAIWRAMLGDKVKINEIVGHCSTAYVGASILEYEFCYGKAAAVLQRRADGVYLFNQ</sequence>
<organism evidence="1">
    <name type="scientific">marine sediment metagenome</name>
    <dbReference type="NCBI Taxonomy" id="412755"/>
    <lineage>
        <taxon>unclassified sequences</taxon>
        <taxon>metagenomes</taxon>
        <taxon>ecological metagenomes</taxon>
    </lineage>
</organism>
<comment type="caution">
    <text evidence="1">The sequence shown here is derived from an EMBL/GenBank/DDBJ whole genome shotgun (WGS) entry which is preliminary data.</text>
</comment>